<gene>
    <name evidence="1" type="ORF">AMTR_s00082p00137310</name>
</gene>
<protein>
    <submittedName>
        <fullName evidence="1">Uncharacterized protein</fullName>
    </submittedName>
</protein>
<keyword evidence="2" id="KW-1185">Reference proteome</keyword>
<reference evidence="2" key="1">
    <citation type="journal article" date="2013" name="Science">
        <title>The Amborella genome and the evolution of flowering plants.</title>
        <authorList>
            <consortium name="Amborella Genome Project"/>
        </authorList>
    </citation>
    <scope>NUCLEOTIDE SEQUENCE [LARGE SCALE GENOMIC DNA]</scope>
</reference>
<dbReference type="EMBL" id="KI395277">
    <property type="protein sequence ID" value="ERM98763.1"/>
    <property type="molecule type" value="Genomic_DNA"/>
</dbReference>
<dbReference type="Gramene" id="ERM98763">
    <property type="protein sequence ID" value="ERM98763"/>
    <property type="gene ID" value="AMTR_s00082p00137310"/>
</dbReference>
<organism evidence="1 2">
    <name type="scientific">Amborella trichopoda</name>
    <dbReference type="NCBI Taxonomy" id="13333"/>
    <lineage>
        <taxon>Eukaryota</taxon>
        <taxon>Viridiplantae</taxon>
        <taxon>Streptophyta</taxon>
        <taxon>Embryophyta</taxon>
        <taxon>Tracheophyta</taxon>
        <taxon>Spermatophyta</taxon>
        <taxon>Magnoliopsida</taxon>
        <taxon>Amborellales</taxon>
        <taxon>Amborellaceae</taxon>
        <taxon>Amborella</taxon>
    </lineage>
</organism>
<evidence type="ECO:0000313" key="1">
    <source>
        <dbReference type="EMBL" id="ERM98763.1"/>
    </source>
</evidence>
<evidence type="ECO:0000313" key="2">
    <source>
        <dbReference type="Proteomes" id="UP000017836"/>
    </source>
</evidence>
<accession>W1NST0</accession>
<name>W1NST0_AMBTC</name>
<proteinExistence type="predicted"/>
<dbReference type="AlphaFoldDB" id="W1NST0"/>
<dbReference type="Proteomes" id="UP000017836">
    <property type="component" value="Unassembled WGS sequence"/>
</dbReference>
<dbReference type="HOGENOM" id="CLU_2907098_0_0_1"/>
<sequence>MQLLNIVASLAGYNYRDLYFTAYIVLGYTYSLRLRTRYSVEIEMPKAQDRRLQKVGIGFPNT</sequence>